<dbReference type="AlphaFoldDB" id="A0A8X6PP85"/>
<name>A0A8X6PP85_NEPPI</name>
<organism evidence="2 3">
    <name type="scientific">Nephila pilipes</name>
    <name type="common">Giant wood spider</name>
    <name type="synonym">Nephila maculata</name>
    <dbReference type="NCBI Taxonomy" id="299642"/>
    <lineage>
        <taxon>Eukaryota</taxon>
        <taxon>Metazoa</taxon>
        <taxon>Ecdysozoa</taxon>
        <taxon>Arthropoda</taxon>
        <taxon>Chelicerata</taxon>
        <taxon>Arachnida</taxon>
        <taxon>Araneae</taxon>
        <taxon>Araneomorphae</taxon>
        <taxon>Entelegynae</taxon>
        <taxon>Araneoidea</taxon>
        <taxon>Nephilidae</taxon>
        <taxon>Nephila</taxon>
    </lineage>
</organism>
<dbReference type="SUPFAM" id="SSF103501">
    <property type="entry name" value="Respiratory nitrate reductase 1 gamma chain"/>
    <property type="match status" value="1"/>
</dbReference>
<keyword evidence="1" id="KW-1133">Transmembrane helix</keyword>
<sequence length="265" mass="30527">MMRIGCESEVFVREILIFLLYKLSRHLDYSTARHIRKNWKIMTTHTPANMYHIPHNNAENTPCVSNYKTGQLRNLCDTVTDVGQFNCETRSSKLSFKKSASKKLNSLISSKNESKRCNDFIYYSNNNKYPMESENKLLTSIKASNSYNPRSSRIRNASQSKCNVLFVLKLSMYLIWTSVVAAVLIYLIFRYTRTDGYFNILSSPEDYIPLIFITVILITGFIAICVALKRKKAHVLSYNSSKLSKIEISSNSISPFHIRIQETQV</sequence>
<keyword evidence="1" id="KW-0472">Membrane</keyword>
<dbReference type="Proteomes" id="UP000887013">
    <property type="component" value="Unassembled WGS sequence"/>
</dbReference>
<dbReference type="EMBL" id="BMAW01023228">
    <property type="protein sequence ID" value="GFT81761.1"/>
    <property type="molecule type" value="Genomic_DNA"/>
</dbReference>
<gene>
    <name evidence="2" type="ORF">NPIL_167911</name>
</gene>
<protein>
    <submittedName>
        <fullName evidence="2">Uncharacterized protein</fullName>
    </submittedName>
</protein>
<accession>A0A8X6PP85</accession>
<evidence type="ECO:0000313" key="3">
    <source>
        <dbReference type="Proteomes" id="UP000887013"/>
    </source>
</evidence>
<feature type="transmembrane region" description="Helical" evidence="1">
    <location>
        <begin position="207"/>
        <end position="228"/>
    </location>
</feature>
<reference evidence="2" key="1">
    <citation type="submission" date="2020-08" db="EMBL/GenBank/DDBJ databases">
        <title>Multicomponent nature underlies the extraordinary mechanical properties of spider dragline silk.</title>
        <authorList>
            <person name="Kono N."/>
            <person name="Nakamura H."/>
            <person name="Mori M."/>
            <person name="Yoshida Y."/>
            <person name="Ohtoshi R."/>
            <person name="Malay A.D."/>
            <person name="Moran D.A.P."/>
            <person name="Tomita M."/>
            <person name="Numata K."/>
            <person name="Arakawa K."/>
        </authorList>
    </citation>
    <scope>NUCLEOTIDE SEQUENCE</scope>
</reference>
<comment type="caution">
    <text evidence="2">The sequence shown here is derived from an EMBL/GenBank/DDBJ whole genome shotgun (WGS) entry which is preliminary data.</text>
</comment>
<feature type="transmembrane region" description="Helical" evidence="1">
    <location>
        <begin position="162"/>
        <end position="187"/>
    </location>
</feature>
<proteinExistence type="predicted"/>
<keyword evidence="3" id="KW-1185">Reference proteome</keyword>
<dbReference type="Gene3D" id="1.20.950.20">
    <property type="entry name" value="Transmembrane di-heme cytochromes, Chain C"/>
    <property type="match status" value="1"/>
</dbReference>
<evidence type="ECO:0000256" key="1">
    <source>
        <dbReference type="SAM" id="Phobius"/>
    </source>
</evidence>
<dbReference type="InterPro" id="IPR036197">
    <property type="entry name" value="NarG-like_sf"/>
</dbReference>
<keyword evidence="1" id="KW-0812">Transmembrane</keyword>
<evidence type="ECO:0000313" key="2">
    <source>
        <dbReference type="EMBL" id="GFT81761.1"/>
    </source>
</evidence>